<dbReference type="Proteomes" id="UP000813461">
    <property type="component" value="Unassembled WGS sequence"/>
</dbReference>
<reference evidence="7" key="1">
    <citation type="journal article" date="2021" name="Nat. Commun.">
        <title>Genetic determinants of endophytism in the Arabidopsis root mycobiome.</title>
        <authorList>
            <person name="Mesny F."/>
            <person name="Miyauchi S."/>
            <person name="Thiergart T."/>
            <person name="Pickel B."/>
            <person name="Atanasova L."/>
            <person name="Karlsson M."/>
            <person name="Huettel B."/>
            <person name="Barry K.W."/>
            <person name="Haridas S."/>
            <person name="Chen C."/>
            <person name="Bauer D."/>
            <person name="Andreopoulos W."/>
            <person name="Pangilinan J."/>
            <person name="LaButti K."/>
            <person name="Riley R."/>
            <person name="Lipzen A."/>
            <person name="Clum A."/>
            <person name="Drula E."/>
            <person name="Henrissat B."/>
            <person name="Kohler A."/>
            <person name="Grigoriev I.V."/>
            <person name="Martin F.M."/>
            <person name="Hacquard S."/>
        </authorList>
    </citation>
    <scope>NUCLEOTIDE SEQUENCE</scope>
    <source>
        <strain evidence="7">MPI-SDFR-AT-0120</strain>
    </source>
</reference>
<keyword evidence="3" id="KW-0032">Aminotransferase</keyword>
<dbReference type="AlphaFoldDB" id="A0A8K0R3C6"/>
<dbReference type="GO" id="GO:0019878">
    <property type="term" value="P:lysine biosynthetic process via aminoadipic acid"/>
    <property type="evidence" value="ECO:0007669"/>
    <property type="project" value="TreeGrafter"/>
</dbReference>
<evidence type="ECO:0000313" key="8">
    <source>
        <dbReference type="Proteomes" id="UP000813461"/>
    </source>
</evidence>
<dbReference type="InterPro" id="IPR015421">
    <property type="entry name" value="PyrdxlP-dep_Trfase_major"/>
</dbReference>
<feature type="domain" description="Aminotransferase class I/classII large" evidence="6">
    <location>
        <begin position="123"/>
        <end position="491"/>
    </location>
</feature>
<evidence type="ECO:0000256" key="3">
    <source>
        <dbReference type="ARBA" id="ARBA00022576"/>
    </source>
</evidence>
<organism evidence="7 8">
    <name type="scientific">Paraphoma chrysanthemicola</name>
    <dbReference type="NCBI Taxonomy" id="798071"/>
    <lineage>
        <taxon>Eukaryota</taxon>
        <taxon>Fungi</taxon>
        <taxon>Dikarya</taxon>
        <taxon>Ascomycota</taxon>
        <taxon>Pezizomycotina</taxon>
        <taxon>Dothideomycetes</taxon>
        <taxon>Pleosporomycetidae</taxon>
        <taxon>Pleosporales</taxon>
        <taxon>Pleosporineae</taxon>
        <taxon>Phaeosphaeriaceae</taxon>
        <taxon>Paraphoma</taxon>
    </lineage>
</organism>
<dbReference type="GO" id="GO:0006571">
    <property type="term" value="P:tyrosine biosynthetic process"/>
    <property type="evidence" value="ECO:0007669"/>
    <property type="project" value="TreeGrafter"/>
</dbReference>
<evidence type="ECO:0000256" key="5">
    <source>
        <dbReference type="ARBA" id="ARBA00022898"/>
    </source>
</evidence>
<dbReference type="InterPro" id="IPR015424">
    <property type="entry name" value="PyrdxlP-dep_Trfase"/>
</dbReference>
<dbReference type="SUPFAM" id="SSF53383">
    <property type="entry name" value="PLP-dependent transferases"/>
    <property type="match status" value="1"/>
</dbReference>
<comment type="similarity">
    <text evidence="2">Belongs to the class-I pyridoxal-phosphate-dependent aminotransferase family.</text>
</comment>
<dbReference type="InterPro" id="IPR004839">
    <property type="entry name" value="Aminotransferase_I/II_large"/>
</dbReference>
<evidence type="ECO:0000256" key="4">
    <source>
        <dbReference type="ARBA" id="ARBA00022679"/>
    </source>
</evidence>
<dbReference type="EMBL" id="JAGMVJ010000013">
    <property type="protein sequence ID" value="KAH7084000.1"/>
    <property type="molecule type" value="Genomic_DNA"/>
</dbReference>
<evidence type="ECO:0000313" key="7">
    <source>
        <dbReference type="EMBL" id="KAH7084000.1"/>
    </source>
</evidence>
<dbReference type="OrthoDB" id="691673at2759"/>
<accession>A0A8K0R3C6</accession>
<keyword evidence="4 7" id="KW-0808">Transferase</keyword>
<name>A0A8K0R3C6_9PLEO</name>
<dbReference type="PANTHER" id="PTHR42790:SF21">
    <property type="entry name" value="AROMATIC_AMINOADIPATE AMINOTRANSFERASE 1"/>
    <property type="match status" value="1"/>
</dbReference>
<comment type="caution">
    <text evidence="7">The sequence shown here is derived from an EMBL/GenBank/DDBJ whole genome shotgun (WGS) entry which is preliminary data.</text>
</comment>
<evidence type="ECO:0000256" key="2">
    <source>
        <dbReference type="ARBA" id="ARBA00007441"/>
    </source>
</evidence>
<dbReference type="GO" id="GO:0009074">
    <property type="term" value="P:aromatic amino acid family catabolic process"/>
    <property type="evidence" value="ECO:0007669"/>
    <property type="project" value="TreeGrafter"/>
</dbReference>
<evidence type="ECO:0000259" key="6">
    <source>
        <dbReference type="Pfam" id="PF00155"/>
    </source>
</evidence>
<dbReference type="CDD" id="cd00609">
    <property type="entry name" value="AAT_like"/>
    <property type="match status" value="1"/>
</dbReference>
<dbReference type="Gene3D" id="3.40.640.10">
    <property type="entry name" value="Type I PLP-dependent aspartate aminotransferase-like (Major domain)"/>
    <property type="match status" value="1"/>
</dbReference>
<gene>
    <name evidence="7" type="ORF">FB567DRAFT_421386</name>
</gene>
<dbReference type="GO" id="GO:0030170">
    <property type="term" value="F:pyridoxal phosphate binding"/>
    <property type="evidence" value="ECO:0007669"/>
    <property type="project" value="InterPro"/>
</dbReference>
<dbReference type="PANTHER" id="PTHR42790">
    <property type="entry name" value="AMINOTRANSFERASE"/>
    <property type="match status" value="1"/>
</dbReference>
<keyword evidence="5" id="KW-0663">Pyridoxal phosphate</keyword>
<keyword evidence="8" id="KW-1185">Reference proteome</keyword>
<evidence type="ECO:0000256" key="1">
    <source>
        <dbReference type="ARBA" id="ARBA00001933"/>
    </source>
</evidence>
<dbReference type="InterPro" id="IPR050859">
    <property type="entry name" value="Class-I_PLP-dep_aminotransf"/>
</dbReference>
<dbReference type="Pfam" id="PF00155">
    <property type="entry name" value="Aminotran_1_2"/>
    <property type="match status" value="1"/>
</dbReference>
<dbReference type="GO" id="GO:0047536">
    <property type="term" value="F:2-aminoadipate transaminase activity"/>
    <property type="evidence" value="ECO:0007669"/>
    <property type="project" value="TreeGrafter"/>
</dbReference>
<dbReference type="GO" id="GO:0008793">
    <property type="term" value="F:aromatic-amino-acid transaminase activity"/>
    <property type="evidence" value="ECO:0007669"/>
    <property type="project" value="TreeGrafter"/>
</dbReference>
<protein>
    <submittedName>
        <fullName evidence="7">Pyridoxal phosphate-dependent transferase</fullName>
    </submittedName>
</protein>
<feature type="non-terminal residue" evidence="7">
    <location>
        <position position="495"/>
    </location>
</feature>
<comment type="cofactor">
    <cofactor evidence="1">
        <name>pyridoxal 5'-phosphate</name>
        <dbReference type="ChEBI" id="CHEBI:597326"/>
    </cofactor>
</comment>
<sequence length="495" mass="55672">MFHSKLLEVKKSRVSAKALPKGAAPWTSSSEFRTQAQNEKPFAHFWDCHMSKFGSRLEPSVLKAAASNRPETVEIISLGTGRPAAEFYPWSSLHMDTASSGSPGRSKTMSCVSGEAEYDLSVALNYGYSAGSPQLLRFITEHVELIHNPAYADWECAITAGTTSALDIALQILCDPEDWVLAEEYTYPGFKDDARSLGLKILNIRMDEHGLVPDDLDCTLRTWDENMGNKPTVLYTIPSGHNPTGITQPTERRNAIYAVAKTHNLLIIEDDPYMFIQLRHFDGQSKPTVSVQSLEDQYIANLPASYLSLDTCGRVIRLDSTSKILAPGLRCGWITACSQIISKFRARTDISTVQVGGPTQIMLYKLLDECWGHDGFLCWLMDLSVKYSRRLQILNKACEQFLPKQLCSWEVPREGMFLWIRMAPEWRERKWLDSSDHLEERIYSEARGLGVTICKGSWFESGPHTQLKDTHFRMTFAAAAEDEIPVAIKRFADAI</sequence>
<proteinExistence type="inferred from homology"/>